<dbReference type="Proteomes" id="UP000243723">
    <property type="component" value="Unassembled WGS sequence"/>
</dbReference>
<dbReference type="GO" id="GO:0031505">
    <property type="term" value="P:fungal-type cell wall organization"/>
    <property type="evidence" value="ECO:0007669"/>
    <property type="project" value="TreeGrafter"/>
</dbReference>
<feature type="compositionally biased region" description="Basic and acidic residues" evidence="1">
    <location>
        <begin position="9"/>
        <end position="35"/>
    </location>
</feature>
<keyword evidence="2" id="KW-0472">Membrane</keyword>
<dbReference type="GO" id="GO:0051285">
    <property type="term" value="C:cell cortex of cell tip"/>
    <property type="evidence" value="ECO:0007669"/>
    <property type="project" value="TreeGrafter"/>
</dbReference>
<organism evidence="3 4">
    <name type="scientific">Elsinoe australis</name>
    <dbReference type="NCBI Taxonomy" id="40998"/>
    <lineage>
        <taxon>Eukaryota</taxon>
        <taxon>Fungi</taxon>
        <taxon>Dikarya</taxon>
        <taxon>Ascomycota</taxon>
        <taxon>Pezizomycotina</taxon>
        <taxon>Dothideomycetes</taxon>
        <taxon>Dothideomycetidae</taxon>
        <taxon>Myriangiales</taxon>
        <taxon>Elsinoaceae</taxon>
        <taxon>Elsinoe</taxon>
    </lineage>
</organism>
<evidence type="ECO:0000313" key="3">
    <source>
        <dbReference type="EMBL" id="PSK34536.1"/>
    </source>
</evidence>
<dbReference type="InterPro" id="IPR009571">
    <property type="entry name" value="SUR7/Rim9-like_fungi"/>
</dbReference>
<feature type="region of interest" description="Disordered" evidence="1">
    <location>
        <begin position="292"/>
        <end position="333"/>
    </location>
</feature>
<dbReference type="AlphaFoldDB" id="A0A2P7YF05"/>
<reference evidence="3 4" key="1">
    <citation type="submission" date="2017-05" db="EMBL/GenBank/DDBJ databases">
        <title>Draft genome sequence of Elsinoe australis.</title>
        <authorList>
            <person name="Cheng Q."/>
        </authorList>
    </citation>
    <scope>NUCLEOTIDE SEQUENCE [LARGE SCALE GENOMIC DNA]</scope>
    <source>
        <strain evidence="3 4">NL1</strain>
    </source>
</reference>
<keyword evidence="2" id="KW-1133">Transmembrane helix</keyword>
<evidence type="ECO:0000256" key="2">
    <source>
        <dbReference type="SAM" id="Phobius"/>
    </source>
</evidence>
<dbReference type="GO" id="GO:0005886">
    <property type="term" value="C:plasma membrane"/>
    <property type="evidence" value="ECO:0007669"/>
    <property type="project" value="InterPro"/>
</dbReference>
<comment type="caution">
    <text evidence="3">The sequence shown here is derived from an EMBL/GenBank/DDBJ whole genome shotgun (WGS) entry which is preliminary data.</text>
</comment>
<keyword evidence="2" id="KW-0812">Transmembrane</keyword>
<feature type="transmembrane region" description="Helical" evidence="2">
    <location>
        <begin position="180"/>
        <end position="203"/>
    </location>
</feature>
<dbReference type="Pfam" id="PF06687">
    <property type="entry name" value="SUR7"/>
    <property type="match status" value="1"/>
</dbReference>
<dbReference type="STRING" id="40998.A0A2P7YF05"/>
<sequence>MVFGRKKNRSEPAARHSGETDRTPSEEEKAVDGHPTKAQVKRATRTRKIFCLLTSFLLLIAVVFLILVEVGNTSVGSSFANSTYFIRLDLTNIIPQSVPNAVLVNSIARTLGLHDFYQVGLWNFCEGYNDQGVTACSAPKTLYWFNPVEIIVNELLAGATIALPTDVTDILDIIRLASNWMFGLFLSGAVLAFVMIFIAPLALFSRWIALFTSIFTFLAALFITVASVIATVMFVIMRNAFTSVADLNITSELGTKMFVFMYIACAASILAALIQIGECCCCASRRDVKTGRKKGSKKAWSGSFGNREVTEMTAPDTSDAEKPKKRGLFGRKK</sequence>
<dbReference type="InterPro" id="IPR052413">
    <property type="entry name" value="SUR7_domain"/>
</dbReference>
<dbReference type="PANTHER" id="PTHR28019:SF2">
    <property type="entry name" value="CELL MEMBRANE PROTEIN YLR413W-RELATED"/>
    <property type="match status" value="1"/>
</dbReference>
<evidence type="ECO:0000256" key="1">
    <source>
        <dbReference type="SAM" id="MobiDB-lite"/>
    </source>
</evidence>
<feature type="transmembrane region" description="Helical" evidence="2">
    <location>
        <begin position="215"/>
        <end position="237"/>
    </location>
</feature>
<dbReference type="OrthoDB" id="2327445at2759"/>
<proteinExistence type="predicted"/>
<feature type="region of interest" description="Disordered" evidence="1">
    <location>
        <begin position="1"/>
        <end position="38"/>
    </location>
</feature>
<feature type="transmembrane region" description="Helical" evidence="2">
    <location>
        <begin position="257"/>
        <end position="284"/>
    </location>
</feature>
<feature type="compositionally biased region" description="Basic residues" evidence="1">
    <location>
        <begin position="323"/>
        <end position="333"/>
    </location>
</feature>
<dbReference type="EMBL" id="NHZQ01000447">
    <property type="protein sequence ID" value="PSK34536.1"/>
    <property type="molecule type" value="Genomic_DNA"/>
</dbReference>
<feature type="transmembrane region" description="Helical" evidence="2">
    <location>
        <begin position="49"/>
        <end position="68"/>
    </location>
</feature>
<name>A0A2P7YF05_9PEZI</name>
<gene>
    <name evidence="3" type="ORF">B9Z65_8862</name>
</gene>
<evidence type="ECO:0000313" key="4">
    <source>
        <dbReference type="Proteomes" id="UP000243723"/>
    </source>
</evidence>
<keyword evidence="4" id="KW-1185">Reference proteome</keyword>
<accession>A0A2P7YF05</accession>
<protein>
    <submittedName>
        <fullName evidence="3">SUR7 family protein pun1</fullName>
    </submittedName>
</protein>
<dbReference type="PANTHER" id="PTHR28019">
    <property type="entry name" value="CELL MEMBRANE PROTEIN YLR413W-RELATED"/>
    <property type="match status" value="1"/>
</dbReference>